<accession>A0AAN6YF98</accession>
<dbReference type="GO" id="GO:0031965">
    <property type="term" value="C:nuclear membrane"/>
    <property type="evidence" value="ECO:0007669"/>
    <property type="project" value="UniProtKB-SubCell"/>
</dbReference>
<keyword evidence="4 8" id="KW-0472">Membrane</keyword>
<evidence type="ECO:0000256" key="4">
    <source>
        <dbReference type="ARBA" id="ARBA00023136"/>
    </source>
</evidence>
<evidence type="ECO:0000313" key="9">
    <source>
        <dbReference type="EMBL" id="KAK4215552.1"/>
    </source>
</evidence>
<evidence type="ECO:0000256" key="6">
    <source>
        <dbReference type="ARBA" id="ARBA00037847"/>
    </source>
</evidence>
<feature type="region of interest" description="Disordered" evidence="7">
    <location>
        <begin position="1"/>
        <end position="30"/>
    </location>
</feature>
<feature type="compositionally biased region" description="Basic residues" evidence="7">
    <location>
        <begin position="1"/>
        <end position="14"/>
    </location>
</feature>
<name>A0AAN6YF98_9PEZI</name>
<proteinExistence type="predicted"/>
<keyword evidence="10" id="KW-1185">Reference proteome</keyword>
<evidence type="ECO:0000256" key="1">
    <source>
        <dbReference type="ARBA" id="ARBA00004126"/>
    </source>
</evidence>
<keyword evidence="3 8" id="KW-1133">Transmembrane helix</keyword>
<keyword evidence="2 8" id="KW-0812">Transmembrane</keyword>
<evidence type="ECO:0000256" key="3">
    <source>
        <dbReference type="ARBA" id="ARBA00022989"/>
    </source>
</evidence>
<evidence type="ECO:0000256" key="5">
    <source>
        <dbReference type="ARBA" id="ARBA00023242"/>
    </source>
</evidence>
<dbReference type="AlphaFoldDB" id="A0AAN6YF98"/>
<gene>
    <name evidence="9" type="ORF">QBC37DRAFT_121486</name>
</gene>
<feature type="region of interest" description="Disordered" evidence="7">
    <location>
        <begin position="347"/>
        <end position="367"/>
    </location>
</feature>
<evidence type="ECO:0000256" key="8">
    <source>
        <dbReference type="SAM" id="Phobius"/>
    </source>
</evidence>
<dbReference type="InterPro" id="IPR008547">
    <property type="entry name" value="DUF829_TMEM53"/>
</dbReference>
<feature type="transmembrane region" description="Helical" evidence="8">
    <location>
        <begin position="228"/>
        <end position="254"/>
    </location>
</feature>
<evidence type="ECO:0000256" key="7">
    <source>
        <dbReference type="SAM" id="MobiDB-lite"/>
    </source>
</evidence>
<feature type="compositionally biased region" description="Gly residues" evidence="7">
    <location>
        <begin position="355"/>
        <end position="364"/>
    </location>
</feature>
<reference evidence="9" key="2">
    <citation type="submission" date="2023-05" db="EMBL/GenBank/DDBJ databases">
        <authorList>
            <consortium name="Lawrence Berkeley National Laboratory"/>
            <person name="Steindorff A."/>
            <person name="Hensen N."/>
            <person name="Bonometti L."/>
            <person name="Westerberg I."/>
            <person name="Brannstrom I.O."/>
            <person name="Guillou S."/>
            <person name="Cros-Aarteil S."/>
            <person name="Calhoun S."/>
            <person name="Haridas S."/>
            <person name="Kuo A."/>
            <person name="Mondo S."/>
            <person name="Pangilinan J."/>
            <person name="Riley R."/>
            <person name="Labutti K."/>
            <person name="Andreopoulos B."/>
            <person name="Lipzen A."/>
            <person name="Chen C."/>
            <person name="Yanf M."/>
            <person name="Daum C."/>
            <person name="Ng V."/>
            <person name="Clum A."/>
            <person name="Ohm R."/>
            <person name="Martin F."/>
            <person name="Silar P."/>
            <person name="Natvig D."/>
            <person name="Lalanne C."/>
            <person name="Gautier V."/>
            <person name="Ament-Velasquez S.L."/>
            <person name="Kruys A."/>
            <person name="Hutchinson M.I."/>
            <person name="Powell A.J."/>
            <person name="Barry K."/>
            <person name="Miller A.N."/>
            <person name="Grigoriev I.V."/>
            <person name="Debuchy R."/>
            <person name="Gladieux P."/>
            <person name="Thoren M.H."/>
            <person name="Johannesson H."/>
        </authorList>
    </citation>
    <scope>NUCLEOTIDE SEQUENCE</scope>
    <source>
        <strain evidence="9">PSN293</strain>
    </source>
</reference>
<dbReference type="EMBL" id="MU858078">
    <property type="protein sequence ID" value="KAK4215552.1"/>
    <property type="molecule type" value="Genomic_DNA"/>
</dbReference>
<protein>
    <recommendedName>
        <fullName evidence="11">Transmembrane protein 53</fullName>
    </recommendedName>
</protein>
<evidence type="ECO:0000256" key="2">
    <source>
        <dbReference type="ARBA" id="ARBA00022692"/>
    </source>
</evidence>
<keyword evidence="5" id="KW-0539">Nucleus</keyword>
<evidence type="ECO:0000313" key="10">
    <source>
        <dbReference type="Proteomes" id="UP001301769"/>
    </source>
</evidence>
<dbReference type="PANTHER" id="PTHR12265">
    <property type="entry name" value="TRANSMEMBRANE PROTEIN 53"/>
    <property type="match status" value="1"/>
</dbReference>
<reference evidence="9" key="1">
    <citation type="journal article" date="2023" name="Mol. Phylogenet. Evol.">
        <title>Genome-scale phylogeny and comparative genomics of the fungal order Sordariales.</title>
        <authorList>
            <person name="Hensen N."/>
            <person name="Bonometti L."/>
            <person name="Westerberg I."/>
            <person name="Brannstrom I.O."/>
            <person name="Guillou S."/>
            <person name="Cros-Aarteil S."/>
            <person name="Calhoun S."/>
            <person name="Haridas S."/>
            <person name="Kuo A."/>
            <person name="Mondo S."/>
            <person name="Pangilinan J."/>
            <person name="Riley R."/>
            <person name="LaButti K."/>
            <person name="Andreopoulos B."/>
            <person name="Lipzen A."/>
            <person name="Chen C."/>
            <person name="Yan M."/>
            <person name="Daum C."/>
            <person name="Ng V."/>
            <person name="Clum A."/>
            <person name="Steindorff A."/>
            <person name="Ohm R.A."/>
            <person name="Martin F."/>
            <person name="Silar P."/>
            <person name="Natvig D.O."/>
            <person name="Lalanne C."/>
            <person name="Gautier V."/>
            <person name="Ament-Velasquez S.L."/>
            <person name="Kruys A."/>
            <person name="Hutchinson M.I."/>
            <person name="Powell A.J."/>
            <person name="Barry K."/>
            <person name="Miller A.N."/>
            <person name="Grigoriev I.V."/>
            <person name="Debuchy R."/>
            <person name="Gladieux P."/>
            <person name="Hiltunen Thoren M."/>
            <person name="Johannesson H."/>
        </authorList>
    </citation>
    <scope>NUCLEOTIDE SEQUENCE</scope>
    <source>
        <strain evidence="9">PSN293</strain>
    </source>
</reference>
<comment type="caution">
    <text evidence="9">The sequence shown here is derived from an EMBL/GenBank/DDBJ whole genome shotgun (WGS) entry which is preliminary data.</text>
</comment>
<organism evidence="9 10">
    <name type="scientific">Rhypophila decipiens</name>
    <dbReference type="NCBI Taxonomy" id="261697"/>
    <lineage>
        <taxon>Eukaryota</taxon>
        <taxon>Fungi</taxon>
        <taxon>Dikarya</taxon>
        <taxon>Ascomycota</taxon>
        <taxon>Pezizomycotina</taxon>
        <taxon>Sordariomycetes</taxon>
        <taxon>Sordariomycetidae</taxon>
        <taxon>Sordariales</taxon>
        <taxon>Naviculisporaceae</taxon>
        <taxon>Rhypophila</taxon>
    </lineage>
</organism>
<dbReference type="Pfam" id="PF05705">
    <property type="entry name" value="DUF829"/>
    <property type="match status" value="1"/>
</dbReference>
<comment type="subcellular location">
    <subcellularLocation>
        <location evidence="6">Endomembrane system</location>
        <topology evidence="6">Single-pass membrane protein</topology>
    </subcellularLocation>
    <subcellularLocation>
        <location evidence="1">Nucleus membrane</location>
    </subcellularLocation>
</comment>
<dbReference type="Proteomes" id="UP001301769">
    <property type="component" value="Unassembled WGS sequence"/>
</dbReference>
<evidence type="ECO:0008006" key="11">
    <source>
        <dbReference type="Google" id="ProtNLM"/>
    </source>
</evidence>
<sequence>MGVSRRLRKSPKGKGKSEKKPPKPKFVPGFSSLGRSIYLQDPKLETTCADIPHRPTIPIQTTYSSSQIPQSHGSASGPPPDLIIITSWTGAVPKHVAKYTQSYNQLFPQTPIMVITTSIADLAWHRTKTKLKVLAPAVQYLTTSTNSPLSENLTTFTSPIQPKFTNILLHAFSEGGANKAVCLAQAYQSHTQGHRLPIAAFIFDSTPGTPRYSSNVAAFRRSLPRNRFAQAVGLPFGACVLGVTWVVFCIVVGYDNNLISKTRRSLNDTGLWEVGRDIPRTYLFSESDDLIFWKDVEDHGVASADVNGARSLLVRFKSTGHCGHARGNEEIYWGAVMRTWESTHAHGTGFDEKVGNGGGGGAGTLGAESEDVAGAAASVSAPPRAVLPRASVVAVADSGSAVAMRKETGAMGKVANRAEAVEFIGLSMA</sequence>
<dbReference type="PANTHER" id="PTHR12265:SF30">
    <property type="entry name" value="TRANSMEMBRANE PROTEIN 53"/>
    <property type="match status" value="1"/>
</dbReference>